<dbReference type="Gene3D" id="1.10.840.10">
    <property type="entry name" value="Ras guanine-nucleotide exchange factors catalytic domain"/>
    <property type="match status" value="1"/>
</dbReference>
<keyword evidence="2" id="KW-1185">Reference proteome</keyword>
<comment type="caution">
    <text evidence="1">The sequence shown here is derived from an EMBL/GenBank/DDBJ whole genome shotgun (WGS) entry which is preliminary data.</text>
</comment>
<dbReference type="GO" id="GO:0007264">
    <property type="term" value="P:small GTPase-mediated signal transduction"/>
    <property type="evidence" value="ECO:0007669"/>
    <property type="project" value="InterPro"/>
</dbReference>
<dbReference type="Proteomes" id="UP000037505">
    <property type="component" value="Unassembled WGS sequence"/>
</dbReference>
<evidence type="ECO:0000313" key="1">
    <source>
        <dbReference type="EMBL" id="KNG80354.1"/>
    </source>
</evidence>
<dbReference type="OrthoDB" id="4312812at2759"/>
<feature type="non-terminal residue" evidence="1">
    <location>
        <position position="1"/>
    </location>
</feature>
<dbReference type="AlphaFoldDB" id="A0A0L1IL97"/>
<gene>
    <name evidence="1" type="ORF">ANOM_011310</name>
</gene>
<evidence type="ECO:0008006" key="3">
    <source>
        <dbReference type="Google" id="ProtNLM"/>
    </source>
</evidence>
<reference evidence="1 2" key="1">
    <citation type="submission" date="2014-06" db="EMBL/GenBank/DDBJ databases">
        <title>The Genome of the Aflatoxigenic Filamentous Fungus Aspergillus nomius.</title>
        <authorList>
            <person name="Moore M.G."/>
            <person name="Shannon B.M."/>
            <person name="Brian M.M."/>
        </authorList>
    </citation>
    <scope>NUCLEOTIDE SEQUENCE [LARGE SCALE GENOMIC DNA]</scope>
    <source>
        <strain evidence="1 2">NRRL 13137</strain>
    </source>
</reference>
<protein>
    <recommendedName>
        <fullName evidence="3">Ras-GEF domain-containing protein</fullName>
    </recommendedName>
</protein>
<dbReference type="GeneID" id="26813114"/>
<evidence type="ECO:0000313" key="2">
    <source>
        <dbReference type="Proteomes" id="UP000037505"/>
    </source>
</evidence>
<dbReference type="STRING" id="1509407.A0A0L1IL97"/>
<proteinExistence type="predicted"/>
<organism evidence="1 2">
    <name type="scientific">Aspergillus nomiae NRRL (strain ATCC 15546 / NRRL 13137 / CBS 260.88 / M93)</name>
    <dbReference type="NCBI Taxonomy" id="1509407"/>
    <lineage>
        <taxon>Eukaryota</taxon>
        <taxon>Fungi</taxon>
        <taxon>Dikarya</taxon>
        <taxon>Ascomycota</taxon>
        <taxon>Pezizomycotina</taxon>
        <taxon>Eurotiomycetes</taxon>
        <taxon>Eurotiomycetidae</taxon>
        <taxon>Eurotiales</taxon>
        <taxon>Aspergillaceae</taxon>
        <taxon>Aspergillus</taxon>
        <taxon>Aspergillus subgen. Circumdati</taxon>
    </lineage>
</organism>
<dbReference type="EMBL" id="JNOM01000626">
    <property type="protein sequence ID" value="KNG80354.1"/>
    <property type="molecule type" value="Genomic_DNA"/>
</dbReference>
<accession>A0A0L1IL97</accession>
<dbReference type="SUPFAM" id="SSF48366">
    <property type="entry name" value="Ras GEF"/>
    <property type="match status" value="1"/>
</dbReference>
<dbReference type="InterPro" id="IPR036964">
    <property type="entry name" value="RASGEF_cat_dom_sf"/>
</dbReference>
<name>A0A0L1IL97_ASPN3</name>
<dbReference type="RefSeq" id="XP_015401277.1">
    <property type="nucleotide sequence ID" value="XM_015556566.1"/>
</dbReference>
<dbReference type="InterPro" id="IPR023578">
    <property type="entry name" value="Ras_GEF_dom_sf"/>
</dbReference>
<sequence>WSTVETVVCRFAEISTPNQDTVVGLQSTPETFFSLPETGCMAGAPRIRAMDESMNAASMSVQSSYPSLFQSSAEIPPFFVTYRWWEDEATTVLWAFDVEDIKRVIQYGLYRDENLPRSSLQSRNASAVDSFLLTLVQPKERAYIANLSFIQKVEEIIRRCKTNTPSLVAWSWFPPQVKRDLDPAAIADAIDAESHLHFTRIPFEELVRYSLGYPTIAVEWFLRQHTALYIHLLNYFNTFPEEIVRYAKVEQHLRNRSPFAHRALLHCLLALQSGGNYEIPSATPGFEFIADPIQGLFKDLPPSLTSILKVLSVLRVRFERQYVHARTMNWIKPFDTDFSLYEDLTGSTSAADFARTLTNADERSFSALTPQQVMAEDPAVTRLLSKWESLSIEVWECCTALPDMIPYIQDCLQALLVIRNYHSFSAIINGLQKYSITDSVFSSNGAAEAMALNPIVPPDLLLLIVPYQNYAAYRQQFQSSPGIPCLIPHIREYQQQGQPALLQMFQRMRNAMR</sequence>
<dbReference type="GO" id="GO:0005085">
    <property type="term" value="F:guanyl-nucleotide exchange factor activity"/>
    <property type="evidence" value="ECO:0007669"/>
    <property type="project" value="InterPro"/>
</dbReference>